<organism evidence="1 2">
    <name type="scientific">Candidatus Accumulibacter meliphilus</name>
    <dbReference type="NCBI Taxonomy" id="2211374"/>
    <lineage>
        <taxon>Bacteria</taxon>
        <taxon>Pseudomonadati</taxon>
        <taxon>Pseudomonadota</taxon>
        <taxon>Betaproteobacteria</taxon>
        <taxon>Candidatus Accumulibacter</taxon>
    </lineage>
</organism>
<comment type="caution">
    <text evidence="1">The sequence shown here is derived from an EMBL/GenBank/DDBJ whole genome shotgun (WGS) entry which is preliminary data.</text>
</comment>
<reference evidence="1 2" key="1">
    <citation type="submission" date="2018-05" db="EMBL/GenBank/DDBJ databases">
        <title>Integrated omic analyses show evidence that a Ca. Accumulibacter phosphatis strain performs denitrification under micro-aerobic conditions.</title>
        <authorList>
            <person name="Camejo P.Y."/>
            <person name="Katherine M.D."/>
            <person name="Daniel N.R."/>
        </authorList>
    </citation>
    <scope>NUCLEOTIDE SEQUENCE [LARGE SCALE GENOMIC DNA]</scope>
    <source>
        <strain evidence="1">UW-LDO-IC</strain>
    </source>
</reference>
<sequence length="202" mass="22187">MPMPTPDFSAMLRWPKVPACYGWLSLDQRGRWRMRGEAVSHRGLQDFLNRQYAHDEDGNYFVQNGPQRVFVDLDYTPWVLHLATPDCFATQVGEAVSELRAAGIDEEGNLLLEIPAGIALLCDRDLPTLLPCLHLANGEVADDDALLAAIAQAAGGVNANANGLTLVWHAQHLPVRTLQRSDIPKRYGFIASPQEAPPGVLP</sequence>
<dbReference type="Pfam" id="PF11161">
    <property type="entry name" value="DUF2944"/>
    <property type="match status" value="1"/>
</dbReference>
<dbReference type="EMBL" id="QPGA01000013">
    <property type="protein sequence ID" value="RDE50925.1"/>
    <property type="molecule type" value="Genomic_DNA"/>
</dbReference>
<gene>
    <name evidence="1" type="ORF">DVS81_08925</name>
</gene>
<evidence type="ECO:0000313" key="1">
    <source>
        <dbReference type="EMBL" id="RDE50925.1"/>
    </source>
</evidence>
<dbReference type="InterPro" id="IPR021332">
    <property type="entry name" value="DUF2944"/>
</dbReference>
<dbReference type="Proteomes" id="UP000253831">
    <property type="component" value="Unassembled WGS sequence"/>
</dbReference>
<name>A0A369XNF0_9PROT</name>
<protein>
    <submittedName>
        <fullName evidence="1">DUF2946 family protein</fullName>
    </submittedName>
</protein>
<dbReference type="AlphaFoldDB" id="A0A369XNF0"/>
<accession>A0A369XNF0</accession>
<proteinExistence type="predicted"/>
<evidence type="ECO:0000313" key="2">
    <source>
        <dbReference type="Proteomes" id="UP000253831"/>
    </source>
</evidence>